<dbReference type="Gene3D" id="3.90.660.20">
    <property type="entry name" value="Protoporphyrinogen oxidase, mitochondrial, domain 2"/>
    <property type="match status" value="1"/>
</dbReference>
<evidence type="ECO:0000313" key="3">
    <source>
        <dbReference type="Proteomes" id="UP000196230"/>
    </source>
</evidence>
<protein>
    <submittedName>
        <fullName evidence="2">Protoporphyrinogen IX oxidase, aerobic, HemY</fullName>
        <ecNumber evidence="2">1.3.3.4</ecNumber>
    </submittedName>
</protein>
<proteinExistence type="predicted"/>
<dbReference type="EMBL" id="FUKP01000028">
    <property type="protein sequence ID" value="SJN23201.1"/>
    <property type="molecule type" value="Genomic_DNA"/>
</dbReference>
<keyword evidence="2" id="KW-0560">Oxidoreductase</keyword>
<organism evidence="2 3">
    <name type="scientific">Micrococcus lylae</name>
    <dbReference type="NCBI Taxonomy" id="1273"/>
    <lineage>
        <taxon>Bacteria</taxon>
        <taxon>Bacillati</taxon>
        <taxon>Actinomycetota</taxon>
        <taxon>Actinomycetes</taxon>
        <taxon>Micrococcales</taxon>
        <taxon>Micrococcaceae</taxon>
        <taxon>Micrococcus</taxon>
    </lineage>
</organism>
<evidence type="ECO:0000259" key="1">
    <source>
        <dbReference type="Pfam" id="PF01593"/>
    </source>
</evidence>
<name>A0A1R4ITJ3_9MICC</name>
<dbReference type="RefSeq" id="WP_087133771.1">
    <property type="nucleotide sequence ID" value="NZ_FUKP01000028.1"/>
</dbReference>
<dbReference type="Gene3D" id="1.10.3110.10">
    <property type="entry name" value="protoporphyrinogen ix oxidase, domain 3"/>
    <property type="match status" value="1"/>
</dbReference>
<sequence length="528" mass="55176">MKVPDISVQQIPAPVAPAADQAPRTALVIGGGIAGLLSALRLRQSGWEVTLAEATSVLGGAVSPRYLTVPSEDEHGAVQDQTLELDGGAEAFALRGTAVQELLHELDIYERIMSPAAGGSWIHAAEGSFPSPRLGLLGIPGDLDAEDTAAALSAAGLERARQDLTAEVGDWAERIAAGEEITLGELVADRLGDEVLQRLVAPVVAGVHSADPSTVAVHRVAPGLLEAFVEQGSLSAGVAALRGQHTPGSLVAGLDGGMNILTTRLIARLRDTGVTVLRGVRVAALKHFDERGQWWAQISDRNEEVLRGLEADRIVLAVDGPNAWELLAPASHGALDPDDGPHPADGVALVTLVVDAEGLDCAPRGTGVLVAEGTEVGAKALTHATAKWEWLAEVVRRDREDGTARHRHRHVLRLSYGRHGGGPDQLGYRTADEQLVEQAIADAAVLTGVDLAAEDVAAHMVVRWRDAIPPQSGPARTAMKALTAYAEATDGVDVVGAWADGTGLASIVEAVDRRFGSFDPITPAAGRE</sequence>
<dbReference type="PANTHER" id="PTHR42923">
    <property type="entry name" value="PROTOPORPHYRINOGEN OXIDASE"/>
    <property type="match status" value="1"/>
</dbReference>
<feature type="domain" description="Amine oxidase" evidence="1">
    <location>
        <begin position="33"/>
        <end position="354"/>
    </location>
</feature>
<dbReference type="Proteomes" id="UP000196230">
    <property type="component" value="Unassembled WGS sequence"/>
</dbReference>
<dbReference type="InterPro" id="IPR002937">
    <property type="entry name" value="Amino_oxidase"/>
</dbReference>
<dbReference type="SUPFAM" id="SSF51905">
    <property type="entry name" value="FAD/NAD(P)-binding domain"/>
    <property type="match status" value="1"/>
</dbReference>
<evidence type="ECO:0000313" key="2">
    <source>
        <dbReference type="EMBL" id="SJN23201.1"/>
    </source>
</evidence>
<dbReference type="Gene3D" id="3.50.50.60">
    <property type="entry name" value="FAD/NAD(P)-binding domain"/>
    <property type="match status" value="1"/>
</dbReference>
<reference evidence="2 3" key="1">
    <citation type="submission" date="2017-02" db="EMBL/GenBank/DDBJ databases">
        <authorList>
            <person name="Peterson S.W."/>
        </authorList>
    </citation>
    <scope>NUCLEOTIDE SEQUENCE [LARGE SCALE GENOMIC DNA]</scope>
    <source>
        <strain evidence="2 3">2B3F</strain>
    </source>
</reference>
<dbReference type="PANTHER" id="PTHR42923:SF3">
    <property type="entry name" value="PROTOPORPHYRINOGEN OXIDASE"/>
    <property type="match status" value="1"/>
</dbReference>
<dbReference type="InterPro" id="IPR050464">
    <property type="entry name" value="Zeta_carotene_desat/Oxidored"/>
</dbReference>
<dbReference type="InterPro" id="IPR036188">
    <property type="entry name" value="FAD/NAD-bd_sf"/>
</dbReference>
<dbReference type="EC" id="1.3.3.4" evidence="2"/>
<dbReference type="GO" id="GO:0004729">
    <property type="term" value="F:oxygen-dependent protoporphyrinogen oxidase activity"/>
    <property type="evidence" value="ECO:0007669"/>
    <property type="project" value="UniProtKB-EC"/>
</dbReference>
<dbReference type="Pfam" id="PF01593">
    <property type="entry name" value="Amino_oxidase"/>
    <property type="match status" value="1"/>
</dbReference>
<dbReference type="AlphaFoldDB" id="A0A1R4ITJ3"/>
<gene>
    <name evidence="2" type="ORF">FM125_04525</name>
</gene>
<accession>A0A1R4ITJ3</accession>
<dbReference type="SUPFAM" id="SSF54373">
    <property type="entry name" value="FAD-linked reductases, C-terminal domain"/>
    <property type="match status" value="1"/>
</dbReference>